<dbReference type="RefSeq" id="WP_084070874.1">
    <property type="nucleotide sequence ID" value="NZ_FWXY01000020.1"/>
</dbReference>
<keyword evidence="2" id="KW-1185">Reference proteome</keyword>
<protein>
    <submittedName>
        <fullName evidence="1">Uncharacterized protein</fullName>
    </submittedName>
</protein>
<sequence>MEQNSRYISIVILSVLLGILMTASFSMANSIGMDEKIEQLNDNDKWIEPANMVNFSESKGKLFSSISNSFVMESGFQRNHMDTRIVLTEIDSITELADEPLNCRIDKNSKTAGLMICNINGTNDGDSFFKFKSMKSRKTFQIFPEVPYF</sequence>
<evidence type="ECO:0000313" key="1">
    <source>
        <dbReference type="EMBL" id="SMD00488.1"/>
    </source>
</evidence>
<evidence type="ECO:0000313" key="2">
    <source>
        <dbReference type="Proteomes" id="UP000192418"/>
    </source>
</evidence>
<gene>
    <name evidence="1" type="ORF">SAMN02746065_12029</name>
</gene>
<name>A0A1W2DTX8_9BACT</name>
<proteinExistence type="predicted"/>
<dbReference type="EMBL" id="FWXY01000020">
    <property type="protein sequence ID" value="SMD00488.1"/>
    <property type="molecule type" value="Genomic_DNA"/>
</dbReference>
<dbReference type="AlphaFoldDB" id="A0A1W2DTX8"/>
<reference evidence="1 2" key="1">
    <citation type="submission" date="2017-04" db="EMBL/GenBank/DDBJ databases">
        <authorList>
            <person name="Afonso C.L."/>
            <person name="Miller P.J."/>
            <person name="Scott M.A."/>
            <person name="Spackman E."/>
            <person name="Goraichik I."/>
            <person name="Dimitrov K.M."/>
            <person name="Suarez D.L."/>
            <person name="Swayne D.E."/>
        </authorList>
    </citation>
    <scope>NUCLEOTIDE SEQUENCE [LARGE SCALE GENOMIC DNA]</scope>
    <source>
        <strain evidence="1 2">DSM 3385</strain>
    </source>
</reference>
<accession>A0A1W2DTX8</accession>
<dbReference type="Proteomes" id="UP000192418">
    <property type="component" value="Unassembled WGS sequence"/>
</dbReference>
<organism evidence="1 2">
    <name type="scientific">Desulfocicer vacuolatum DSM 3385</name>
    <dbReference type="NCBI Taxonomy" id="1121400"/>
    <lineage>
        <taxon>Bacteria</taxon>
        <taxon>Pseudomonadati</taxon>
        <taxon>Thermodesulfobacteriota</taxon>
        <taxon>Desulfobacteria</taxon>
        <taxon>Desulfobacterales</taxon>
        <taxon>Desulfobacteraceae</taxon>
        <taxon>Desulfocicer</taxon>
    </lineage>
</organism>